<keyword evidence="2" id="KW-1185">Reference proteome</keyword>
<evidence type="ECO:0000313" key="1">
    <source>
        <dbReference type="EMBL" id="KAJ8645941.1"/>
    </source>
</evidence>
<gene>
    <name evidence="1" type="ORF">MRB53_007689</name>
</gene>
<dbReference type="Proteomes" id="UP001234297">
    <property type="component" value="Chromosome 2"/>
</dbReference>
<evidence type="ECO:0000313" key="2">
    <source>
        <dbReference type="Proteomes" id="UP001234297"/>
    </source>
</evidence>
<name>A0ACC2MJK5_PERAE</name>
<protein>
    <submittedName>
        <fullName evidence="1">Uncharacterized protein</fullName>
    </submittedName>
</protein>
<reference evidence="1 2" key="1">
    <citation type="journal article" date="2022" name="Hortic Res">
        <title>A haplotype resolved chromosomal level avocado genome allows analysis of novel avocado genes.</title>
        <authorList>
            <person name="Nath O."/>
            <person name="Fletcher S.J."/>
            <person name="Hayward A."/>
            <person name="Shaw L.M."/>
            <person name="Masouleh A.K."/>
            <person name="Furtado A."/>
            <person name="Henry R.J."/>
            <person name="Mitter N."/>
        </authorList>
    </citation>
    <scope>NUCLEOTIDE SEQUENCE [LARGE SCALE GENOMIC DNA]</scope>
    <source>
        <strain evidence="2">cv. Hass</strain>
    </source>
</reference>
<accession>A0ACC2MJK5</accession>
<proteinExistence type="predicted"/>
<sequence length="82" mass="9820">MWFCSEPCESDYYCRCRTPVHAPAFNFNDGKRIEMDTRGCFNKEKKTKEDGKKNKEKWKHRLMISVESRTTLSMNREICNFS</sequence>
<organism evidence="1 2">
    <name type="scientific">Persea americana</name>
    <name type="common">Avocado</name>
    <dbReference type="NCBI Taxonomy" id="3435"/>
    <lineage>
        <taxon>Eukaryota</taxon>
        <taxon>Viridiplantae</taxon>
        <taxon>Streptophyta</taxon>
        <taxon>Embryophyta</taxon>
        <taxon>Tracheophyta</taxon>
        <taxon>Spermatophyta</taxon>
        <taxon>Magnoliopsida</taxon>
        <taxon>Magnoliidae</taxon>
        <taxon>Laurales</taxon>
        <taxon>Lauraceae</taxon>
        <taxon>Persea</taxon>
    </lineage>
</organism>
<comment type="caution">
    <text evidence="1">The sequence shown here is derived from an EMBL/GenBank/DDBJ whole genome shotgun (WGS) entry which is preliminary data.</text>
</comment>
<dbReference type="EMBL" id="CM056810">
    <property type="protein sequence ID" value="KAJ8645941.1"/>
    <property type="molecule type" value="Genomic_DNA"/>
</dbReference>